<gene>
    <name evidence="3" type="ORF">D1O30_11570</name>
</gene>
<accession>A0A3M9XSQ2</accession>
<keyword evidence="2" id="KW-0812">Transmembrane</keyword>
<feature type="compositionally biased region" description="Low complexity" evidence="1">
    <location>
        <begin position="216"/>
        <end position="227"/>
    </location>
</feature>
<feature type="compositionally biased region" description="Basic residues" evidence="1">
    <location>
        <begin position="200"/>
        <end position="212"/>
    </location>
</feature>
<evidence type="ECO:0000256" key="2">
    <source>
        <dbReference type="SAM" id="Phobius"/>
    </source>
</evidence>
<dbReference type="EMBL" id="QWDD01000001">
    <property type="protein sequence ID" value="RNJ50138.1"/>
    <property type="molecule type" value="Genomic_DNA"/>
</dbReference>
<reference evidence="3 4" key="1">
    <citation type="submission" date="2018-08" db="EMBL/GenBank/DDBJ databases">
        <title>Genome sequence of Methylocystis hirsuta CSC1, a methanotroph able to accumulate PHAs.</title>
        <authorList>
            <person name="Bordel S."/>
            <person name="Rodriguez E."/>
            <person name="Gancedo J."/>
            <person name="Munoz R."/>
        </authorList>
    </citation>
    <scope>NUCLEOTIDE SEQUENCE [LARGE SCALE GENOMIC DNA]</scope>
    <source>
        <strain evidence="3 4">CSC1</strain>
    </source>
</reference>
<evidence type="ECO:0000256" key="1">
    <source>
        <dbReference type="SAM" id="MobiDB-lite"/>
    </source>
</evidence>
<proteinExistence type="predicted"/>
<keyword evidence="4" id="KW-1185">Reference proteome</keyword>
<evidence type="ECO:0000313" key="3">
    <source>
        <dbReference type="EMBL" id="RNJ50138.1"/>
    </source>
</evidence>
<feature type="compositionally biased region" description="Low complexity" evidence="1">
    <location>
        <begin position="128"/>
        <end position="141"/>
    </location>
</feature>
<dbReference type="AlphaFoldDB" id="A0A3M9XSQ2"/>
<feature type="compositionally biased region" description="Low complexity" evidence="1">
    <location>
        <begin position="149"/>
        <end position="162"/>
    </location>
</feature>
<keyword evidence="2" id="KW-1133">Transmembrane helix</keyword>
<feature type="transmembrane region" description="Helical" evidence="2">
    <location>
        <begin position="70"/>
        <end position="91"/>
    </location>
</feature>
<feature type="compositionally biased region" description="Low complexity" evidence="1">
    <location>
        <begin position="182"/>
        <end position="197"/>
    </location>
</feature>
<comment type="caution">
    <text evidence="3">The sequence shown here is derived from an EMBL/GenBank/DDBJ whole genome shotgun (WGS) entry which is preliminary data.</text>
</comment>
<dbReference type="Proteomes" id="UP000268623">
    <property type="component" value="Unassembled WGS sequence"/>
</dbReference>
<organism evidence="3 4">
    <name type="scientific">Methylocystis hirsuta</name>
    <dbReference type="NCBI Taxonomy" id="369798"/>
    <lineage>
        <taxon>Bacteria</taxon>
        <taxon>Pseudomonadati</taxon>
        <taxon>Pseudomonadota</taxon>
        <taxon>Alphaproteobacteria</taxon>
        <taxon>Hyphomicrobiales</taxon>
        <taxon>Methylocystaceae</taxon>
        <taxon>Methylocystis</taxon>
    </lineage>
</organism>
<feature type="compositionally biased region" description="Pro residues" evidence="1">
    <location>
        <begin position="163"/>
        <end position="181"/>
    </location>
</feature>
<evidence type="ECO:0000313" key="4">
    <source>
        <dbReference type="Proteomes" id="UP000268623"/>
    </source>
</evidence>
<sequence length="227" mass="22922">MAAAQRRANDLRICGLVGQSAGVPVWPSGLLVKELAPLDRAFAATTSALVVSYLGRLFSYRGTHGMARGISTILTAVIFGAIGFGVGIYAAPTEGVANLKAAIEGRFKPAPPAEEAAPGETPAPPAEPEATAEPDASAAPAPETPPAEQPAAVEAPMESAPAAPAPAPLTEAPPPPQPAPLAMPEAAPAPEAVVEQPVKPKPKPKPKAKPKPKPAAPVEEPAEQPAQ</sequence>
<feature type="region of interest" description="Disordered" evidence="1">
    <location>
        <begin position="109"/>
        <end position="227"/>
    </location>
</feature>
<name>A0A3M9XSQ2_9HYPH</name>
<keyword evidence="2" id="KW-0472">Membrane</keyword>
<protein>
    <submittedName>
        <fullName evidence="3">Uncharacterized protein</fullName>
    </submittedName>
</protein>